<dbReference type="EMBL" id="KZ303854">
    <property type="protein sequence ID" value="PHZ10715.1"/>
    <property type="molecule type" value="Genomic_DNA"/>
</dbReference>
<dbReference type="RefSeq" id="XP_023464423.1">
    <property type="nucleotide sequence ID" value="XM_023615117.1"/>
</dbReference>
<dbReference type="GeneID" id="35446106"/>
<gene>
    <name evidence="2" type="ORF">RHIMIDRAFT_33635</name>
</gene>
<accession>A0A2G4SPP3</accession>
<sequence length="180" mass="20106">MAAMEEELKKARQEVVDVTIEIGRLRVMHSMSQNRNKRLQEELTALKDAAPAEPEVEASTDLSLTDIASENVEDSAEGETTASSEKTNNKSVEQVVENSELSVDQPLESFEDQTTEQTLGQTDNNNNNNNDNQSVTQTEEVLDKDTTEAEDSLAEEHSSVKRERETEEGEIETPEKKHKV</sequence>
<keyword evidence="3" id="KW-1185">Reference proteome</keyword>
<dbReference type="AlphaFoldDB" id="A0A2G4SPP3"/>
<feature type="region of interest" description="Disordered" evidence="1">
    <location>
        <begin position="31"/>
        <end position="180"/>
    </location>
</feature>
<evidence type="ECO:0000256" key="1">
    <source>
        <dbReference type="SAM" id="MobiDB-lite"/>
    </source>
</evidence>
<feature type="compositionally biased region" description="Low complexity" evidence="1">
    <location>
        <begin position="123"/>
        <end position="132"/>
    </location>
</feature>
<dbReference type="Proteomes" id="UP000242254">
    <property type="component" value="Unassembled WGS sequence"/>
</dbReference>
<feature type="compositionally biased region" description="Polar residues" evidence="1">
    <location>
        <begin position="78"/>
        <end position="102"/>
    </location>
</feature>
<proteinExistence type="predicted"/>
<organism evidence="2 3">
    <name type="scientific">Rhizopus microsporus ATCC 52813</name>
    <dbReference type="NCBI Taxonomy" id="1340429"/>
    <lineage>
        <taxon>Eukaryota</taxon>
        <taxon>Fungi</taxon>
        <taxon>Fungi incertae sedis</taxon>
        <taxon>Mucoromycota</taxon>
        <taxon>Mucoromycotina</taxon>
        <taxon>Mucoromycetes</taxon>
        <taxon>Mucorales</taxon>
        <taxon>Mucorineae</taxon>
        <taxon>Rhizopodaceae</taxon>
        <taxon>Rhizopus</taxon>
    </lineage>
</organism>
<feature type="compositionally biased region" description="Basic and acidic residues" evidence="1">
    <location>
        <begin position="154"/>
        <end position="165"/>
    </location>
</feature>
<evidence type="ECO:0000313" key="2">
    <source>
        <dbReference type="EMBL" id="PHZ10715.1"/>
    </source>
</evidence>
<reference evidence="2 3" key="1">
    <citation type="journal article" date="2016" name="Proc. Natl. Acad. Sci. U.S.A.">
        <title>Lipid metabolic changes in an early divergent fungus govern the establishment of a mutualistic symbiosis with endobacteria.</title>
        <authorList>
            <person name="Lastovetsky O.A."/>
            <person name="Gaspar M.L."/>
            <person name="Mondo S.J."/>
            <person name="LaButti K.M."/>
            <person name="Sandor L."/>
            <person name="Grigoriev I.V."/>
            <person name="Henry S.A."/>
            <person name="Pawlowska T.E."/>
        </authorList>
    </citation>
    <scope>NUCLEOTIDE SEQUENCE [LARGE SCALE GENOMIC DNA]</scope>
    <source>
        <strain evidence="2 3">ATCC 52813</strain>
    </source>
</reference>
<evidence type="ECO:0000313" key="3">
    <source>
        <dbReference type="Proteomes" id="UP000242254"/>
    </source>
</evidence>
<name>A0A2G4SPP3_RHIZD</name>
<protein>
    <submittedName>
        <fullName evidence="2">Uncharacterized protein</fullName>
    </submittedName>
</protein>